<keyword evidence="1" id="KW-1133">Transmembrane helix</keyword>
<keyword evidence="5" id="KW-1185">Reference proteome</keyword>
<organism evidence="2">
    <name type="scientific">Cladocopium goreaui</name>
    <dbReference type="NCBI Taxonomy" id="2562237"/>
    <lineage>
        <taxon>Eukaryota</taxon>
        <taxon>Sar</taxon>
        <taxon>Alveolata</taxon>
        <taxon>Dinophyceae</taxon>
        <taxon>Suessiales</taxon>
        <taxon>Symbiodiniaceae</taxon>
        <taxon>Cladocopium</taxon>
    </lineage>
</organism>
<evidence type="ECO:0000313" key="5">
    <source>
        <dbReference type="Proteomes" id="UP001152797"/>
    </source>
</evidence>
<dbReference type="EMBL" id="CAMXCT020001635">
    <property type="protein sequence ID" value="CAL1145185.1"/>
    <property type="molecule type" value="Genomic_DNA"/>
</dbReference>
<evidence type="ECO:0000313" key="3">
    <source>
        <dbReference type="EMBL" id="CAL1145185.1"/>
    </source>
</evidence>
<evidence type="ECO:0000256" key="1">
    <source>
        <dbReference type="SAM" id="Phobius"/>
    </source>
</evidence>
<comment type="caution">
    <text evidence="2">The sequence shown here is derived from an EMBL/GenBank/DDBJ whole genome shotgun (WGS) entry which is preliminary data.</text>
</comment>
<keyword evidence="1" id="KW-0812">Transmembrane</keyword>
<evidence type="ECO:0000313" key="4">
    <source>
        <dbReference type="EMBL" id="CAL4779122.1"/>
    </source>
</evidence>
<evidence type="ECO:0000313" key="2">
    <source>
        <dbReference type="EMBL" id="CAI3991810.1"/>
    </source>
</evidence>
<keyword evidence="1" id="KW-0472">Membrane</keyword>
<dbReference type="Proteomes" id="UP001152797">
    <property type="component" value="Unassembled WGS sequence"/>
</dbReference>
<reference evidence="2" key="1">
    <citation type="submission" date="2022-10" db="EMBL/GenBank/DDBJ databases">
        <authorList>
            <person name="Chen Y."/>
            <person name="Dougan E. K."/>
            <person name="Chan C."/>
            <person name="Rhodes N."/>
            <person name="Thang M."/>
        </authorList>
    </citation>
    <scope>NUCLEOTIDE SEQUENCE</scope>
</reference>
<dbReference type="GO" id="GO:0051213">
    <property type="term" value="F:dioxygenase activity"/>
    <property type="evidence" value="ECO:0007669"/>
    <property type="project" value="UniProtKB-KW"/>
</dbReference>
<dbReference type="EMBL" id="CAMXCT010001635">
    <property type="protein sequence ID" value="CAI3991810.1"/>
    <property type="molecule type" value="Genomic_DNA"/>
</dbReference>
<name>A0A9P1CHY0_9DINO</name>
<dbReference type="EMBL" id="CAMXCT030001635">
    <property type="protein sequence ID" value="CAL4779122.1"/>
    <property type="molecule type" value="Genomic_DNA"/>
</dbReference>
<reference evidence="3" key="2">
    <citation type="submission" date="2024-04" db="EMBL/GenBank/DDBJ databases">
        <authorList>
            <person name="Chen Y."/>
            <person name="Shah S."/>
            <person name="Dougan E. K."/>
            <person name="Thang M."/>
            <person name="Chan C."/>
        </authorList>
    </citation>
    <scope>NUCLEOTIDE SEQUENCE [LARGE SCALE GENOMIC DNA]</scope>
</reference>
<keyword evidence="4" id="KW-0223">Dioxygenase</keyword>
<sequence length="237" mass="26423">MPVPDGPTEGIFAKILFGWAILAVIFYVWSYVREGKFIGEDYFEDSQVQWKSGCADVEIRPLRRCLSEKDFVRVPSAPSSMPNAPRVQPSVDTPVLNQAGKAKVRRAVKQAASLDDLAEIEKALDSGRISDSLAARLKLGPDDFISSRSESSAPLPLGAQVLTPGGLLKVRNFIERAKTPRPVTPLTPLTPLALIKHSCFVHVPFMFCKCFHVFHVPYFPFFSRTTTFFLVKHLDIF</sequence>
<proteinExistence type="predicted"/>
<gene>
    <name evidence="2" type="ORF">C1SCF055_LOCUS18683</name>
</gene>
<dbReference type="AlphaFoldDB" id="A0A9P1CHY0"/>
<keyword evidence="4" id="KW-0560">Oxidoreductase</keyword>
<protein>
    <submittedName>
        <fullName evidence="4">Fe2OG dioxygenase domain-containing protein</fullName>
    </submittedName>
</protein>
<accession>A0A9P1CHY0</accession>
<feature type="transmembrane region" description="Helical" evidence="1">
    <location>
        <begin position="12"/>
        <end position="32"/>
    </location>
</feature>